<comment type="caution">
    <text evidence="1">The sequence shown here is derived from an EMBL/GenBank/DDBJ whole genome shotgun (WGS) entry which is preliminary data.</text>
</comment>
<dbReference type="EMBL" id="QZBU01000308">
    <property type="protein sequence ID" value="TIA68277.1"/>
    <property type="molecule type" value="Genomic_DNA"/>
</dbReference>
<gene>
    <name evidence="1" type="ORF">D6C83_01646</name>
</gene>
<sequence>MPTQLMSLDTSIMLPNAEKSFGGVHWFIAGQSLVTGSVLGIGIDGIDICDQSAITGTAGGITSLA</sequence>
<name>A0A4T0E3F7_AURPU</name>
<accession>A0A4T0E3F7</accession>
<protein>
    <submittedName>
        <fullName evidence="1">Uncharacterized protein</fullName>
    </submittedName>
</protein>
<evidence type="ECO:0000313" key="2">
    <source>
        <dbReference type="Proteomes" id="UP000304947"/>
    </source>
</evidence>
<evidence type="ECO:0000313" key="1">
    <source>
        <dbReference type="EMBL" id="TIA68277.1"/>
    </source>
</evidence>
<dbReference type="AlphaFoldDB" id="A0A4T0E3F7"/>
<proteinExistence type="predicted"/>
<reference evidence="1 2" key="1">
    <citation type="submission" date="2018-10" db="EMBL/GenBank/DDBJ databases">
        <title>Fifty Aureobasidium pullulans genomes reveal a recombining polyextremotolerant generalist.</title>
        <authorList>
            <person name="Gostincar C."/>
            <person name="Turk M."/>
            <person name="Zajc J."/>
            <person name="Gunde-Cimerman N."/>
        </authorList>
    </citation>
    <scope>NUCLEOTIDE SEQUENCE [LARGE SCALE GENOMIC DNA]</scope>
    <source>
        <strain evidence="1 2">EXF-3380</strain>
    </source>
</reference>
<organism evidence="1 2">
    <name type="scientific">Aureobasidium pullulans</name>
    <name type="common">Black yeast</name>
    <name type="synonym">Pullularia pullulans</name>
    <dbReference type="NCBI Taxonomy" id="5580"/>
    <lineage>
        <taxon>Eukaryota</taxon>
        <taxon>Fungi</taxon>
        <taxon>Dikarya</taxon>
        <taxon>Ascomycota</taxon>
        <taxon>Pezizomycotina</taxon>
        <taxon>Dothideomycetes</taxon>
        <taxon>Dothideomycetidae</taxon>
        <taxon>Dothideales</taxon>
        <taxon>Saccotheciaceae</taxon>
        <taxon>Aureobasidium</taxon>
    </lineage>
</organism>
<dbReference type="Proteomes" id="UP000304947">
    <property type="component" value="Unassembled WGS sequence"/>
</dbReference>